<reference evidence="2 3" key="1">
    <citation type="submission" date="2024-11" db="EMBL/GenBank/DDBJ databases">
        <authorList>
            <person name="Heng Y.C."/>
            <person name="Lim A.C.H."/>
            <person name="Lee J.K.Y."/>
            <person name="Kittelmann S."/>
        </authorList>
    </citation>
    <scope>NUCLEOTIDE SEQUENCE [LARGE SCALE GENOMIC DNA]</scope>
    <source>
        <strain evidence="2 3">WILCCON 0185</strain>
    </source>
</reference>
<protein>
    <submittedName>
        <fullName evidence="2">PRC-barrel domain-containing protein</fullName>
    </submittedName>
</protein>
<dbReference type="InterPro" id="IPR027275">
    <property type="entry name" value="PRC-brl_dom"/>
</dbReference>
<keyword evidence="3" id="KW-1185">Reference proteome</keyword>
<comment type="caution">
    <text evidence="2">The sequence shown here is derived from an EMBL/GenBank/DDBJ whole genome shotgun (WGS) entry which is preliminary data.</text>
</comment>
<dbReference type="Proteomes" id="UP001623591">
    <property type="component" value="Unassembled WGS sequence"/>
</dbReference>
<sequence length="169" mass="19296">MFRTKDFEMMDVVDIKGKKVGFVKDIIIDFHRGEVRGFVVSTYKLTQKTITVLKEDIISFNKAMIISSYSKESLLKFSAIKNMDIVNRYGDIIGMVEDILFYEFSFKITGLIVSTGFLKNILKGKRILLMKSLILGDESILCTSLDSDISFLSVPHKIFTEEECHEEGI</sequence>
<dbReference type="Pfam" id="PF05239">
    <property type="entry name" value="PRC"/>
    <property type="match status" value="2"/>
</dbReference>
<feature type="domain" description="PRC-barrel" evidence="1">
    <location>
        <begin position="77"/>
        <end position="127"/>
    </location>
</feature>
<dbReference type="Gene3D" id="2.30.30.240">
    <property type="entry name" value="PRC-barrel domain"/>
    <property type="match status" value="2"/>
</dbReference>
<dbReference type="EMBL" id="JBJHZZ010000004">
    <property type="protein sequence ID" value="MFL0247094.1"/>
    <property type="molecule type" value="Genomic_DNA"/>
</dbReference>
<accession>A0ABW8T7Q0</accession>
<dbReference type="InterPro" id="IPR011033">
    <property type="entry name" value="PRC_barrel-like_sf"/>
</dbReference>
<proteinExistence type="predicted"/>
<feature type="domain" description="PRC-barrel" evidence="1">
    <location>
        <begin position="2"/>
        <end position="46"/>
    </location>
</feature>
<gene>
    <name evidence="2" type="ORF">ACJDUG_08925</name>
</gene>
<evidence type="ECO:0000259" key="1">
    <source>
        <dbReference type="Pfam" id="PF05239"/>
    </source>
</evidence>
<evidence type="ECO:0000313" key="2">
    <source>
        <dbReference type="EMBL" id="MFL0247094.1"/>
    </source>
</evidence>
<name>A0ABW8T7Q0_9CLOT</name>
<dbReference type="SUPFAM" id="SSF50346">
    <property type="entry name" value="PRC-barrel domain"/>
    <property type="match status" value="2"/>
</dbReference>
<dbReference type="RefSeq" id="WP_406769541.1">
    <property type="nucleotide sequence ID" value="NZ_JBJHZZ010000004.1"/>
</dbReference>
<evidence type="ECO:0000313" key="3">
    <source>
        <dbReference type="Proteomes" id="UP001623591"/>
    </source>
</evidence>
<organism evidence="2 3">
    <name type="scientific">Candidatus Clostridium stratigraminis</name>
    <dbReference type="NCBI Taxonomy" id="3381661"/>
    <lineage>
        <taxon>Bacteria</taxon>
        <taxon>Bacillati</taxon>
        <taxon>Bacillota</taxon>
        <taxon>Clostridia</taxon>
        <taxon>Eubacteriales</taxon>
        <taxon>Clostridiaceae</taxon>
        <taxon>Clostridium</taxon>
    </lineage>
</organism>